<reference evidence="1" key="1">
    <citation type="submission" date="2020-08" db="EMBL/GenBank/DDBJ databases">
        <title>Genome sequencing and assembly of the red palm weevil Rhynchophorus ferrugineus.</title>
        <authorList>
            <person name="Dias G.B."/>
            <person name="Bergman C.M."/>
            <person name="Manee M."/>
        </authorList>
    </citation>
    <scope>NUCLEOTIDE SEQUENCE</scope>
    <source>
        <strain evidence="1">AA-2017</strain>
        <tissue evidence="1">Whole larva</tissue>
    </source>
</reference>
<evidence type="ECO:0000313" key="1">
    <source>
        <dbReference type="EMBL" id="KAF7273930.1"/>
    </source>
</evidence>
<dbReference type="AlphaFoldDB" id="A0A834MBM6"/>
<sequence>MIPDNTDNIGSHNHLIQNTKLSQSVLIKEIQSIRNQRWLANEAFSKYISDTSSLTQEEMKQLMIKAYQGCDLKYSRNYITDVPITNATENSEC</sequence>
<proteinExistence type="predicted"/>
<organism evidence="1 2">
    <name type="scientific">Rhynchophorus ferrugineus</name>
    <name type="common">Red palm weevil</name>
    <name type="synonym">Curculio ferrugineus</name>
    <dbReference type="NCBI Taxonomy" id="354439"/>
    <lineage>
        <taxon>Eukaryota</taxon>
        <taxon>Metazoa</taxon>
        <taxon>Ecdysozoa</taxon>
        <taxon>Arthropoda</taxon>
        <taxon>Hexapoda</taxon>
        <taxon>Insecta</taxon>
        <taxon>Pterygota</taxon>
        <taxon>Neoptera</taxon>
        <taxon>Endopterygota</taxon>
        <taxon>Coleoptera</taxon>
        <taxon>Polyphaga</taxon>
        <taxon>Cucujiformia</taxon>
        <taxon>Curculionidae</taxon>
        <taxon>Dryophthorinae</taxon>
        <taxon>Rhynchophorus</taxon>
    </lineage>
</organism>
<comment type="caution">
    <text evidence="1">The sequence shown here is derived from an EMBL/GenBank/DDBJ whole genome shotgun (WGS) entry which is preliminary data.</text>
</comment>
<protein>
    <submittedName>
        <fullName evidence="1">Uncharacterized protein</fullName>
    </submittedName>
</protein>
<name>A0A834MBM6_RHYFE</name>
<keyword evidence="2" id="KW-1185">Reference proteome</keyword>
<dbReference type="EMBL" id="JAACXV010013217">
    <property type="protein sequence ID" value="KAF7273930.1"/>
    <property type="molecule type" value="Genomic_DNA"/>
</dbReference>
<dbReference type="Proteomes" id="UP000625711">
    <property type="component" value="Unassembled WGS sequence"/>
</dbReference>
<evidence type="ECO:0000313" key="2">
    <source>
        <dbReference type="Proteomes" id="UP000625711"/>
    </source>
</evidence>
<gene>
    <name evidence="1" type="ORF">GWI33_013391</name>
</gene>
<accession>A0A834MBM6</accession>